<dbReference type="AlphaFoldDB" id="A0A7J4GVX2"/>
<evidence type="ECO:0000313" key="1">
    <source>
        <dbReference type="EMBL" id="HIF37091.1"/>
    </source>
</evidence>
<dbReference type="EMBL" id="DUCX01000024">
    <property type="protein sequence ID" value="HIF37091.1"/>
    <property type="molecule type" value="Genomic_DNA"/>
</dbReference>
<organism evidence="1 2">
    <name type="scientific">Marine Group III euryarchaeote</name>
    <dbReference type="NCBI Taxonomy" id="2173149"/>
    <lineage>
        <taxon>Archaea</taxon>
        <taxon>Methanobacteriati</taxon>
        <taxon>Thermoplasmatota</taxon>
        <taxon>Thermoplasmata</taxon>
        <taxon>Candidatus Thermoprofundales</taxon>
    </lineage>
</organism>
<dbReference type="Proteomes" id="UP000585802">
    <property type="component" value="Unassembled WGS sequence"/>
</dbReference>
<name>A0A7J4GVX2_9ARCH</name>
<protein>
    <submittedName>
        <fullName evidence="1">DUF1292 domain-containing protein</fullName>
    </submittedName>
</protein>
<evidence type="ECO:0000313" key="2">
    <source>
        <dbReference type="Proteomes" id="UP000585802"/>
    </source>
</evidence>
<proteinExistence type="predicted"/>
<sequence>MHSVTLIAQPRSKHPMVKTGALKSGRFETKSRGTFGLLWFTDFGEKFWEACTTVDDDAKIKLRESGFDEMNWSISFRFAGFKARLTAMKYKGFFGNPRNTLIELKLGSENPNDLRMFLQALASKFDKPPWILNNWKKAESKFGMSKDDIINSWSEAMGRDLAGEKAEKKSWSESIFGSKKKQEILEDDEDVEIFENEEGEEVRMKIHGSLEVEGDEYAIMSYADNFGSEFEIMKIKRGRENSVSYSNVEDDELYDDLSEAAAQHLEAIGVL</sequence>
<reference evidence="2" key="1">
    <citation type="journal article" date="2019" name="bioRxiv">
        <title>Genome diversification in globally distributed novel marine Proteobacteria is linked to environmental adaptation.</title>
        <authorList>
            <person name="Zhou Z."/>
            <person name="Tran P.Q."/>
            <person name="Kieft K."/>
            <person name="Anantharaman K."/>
        </authorList>
    </citation>
    <scope>NUCLEOTIDE SEQUENCE [LARGE SCALE GENOMIC DNA]</scope>
</reference>
<gene>
    <name evidence="1" type="ORF">EYQ70_01550</name>
</gene>
<accession>A0A7J4GVX2</accession>
<comment type="caution">
    <text evidence="1">The sequence shown here is derived from an EMBL/GenBank/DDBJ whole genome shotgun (WGS) entry which is preliminary data.</text>
</comment>
<dbReference type="InterPro" id="IPR009711">
    <property type="entry name" value="UPF0473"/>
</dbReference>
<dbReference type="Pfam" id="PF06949">
    <property type="entry name" value="DUF1292"/>
    <property type="match status" value="1"/>
</dbReference>